<dbReference type="AlphaFoldDB" id="A0A5D0MSE9"/>
<dbReference type="RefSeq" id="WP_303700194.1">
    <property type="nucleotide sequence ID" value="NZ_VSIV01000049.1"/>
</dbReference>
<accession>A0A5D0MSE9</accession>
<proteinExistence type="predicted"/>
<reference evidence="2 3" key="1">
    <citation type="submission" date="2019-08" db="EMBL/GenBank/DDBJ databases">
        <title>Genomic characterization of a novel candidate phylum (ARYD3) from a high temperature, high salinity tertiary oil reservoir in north central Oklahoma, USA.</title>
        <authorList>
            <person name="Youssef N.H."/>
            <person name="Yadav A."/>
            <person name="Elshahed M.S."/>
        </authorList>
    </citation>
    <scope>NUCLEOTIDE SEQUENCE [LARGE SCALE GENOMIC DNA]</scope>
    <source>
        <strain evidence="2">ARYD1</strain>
    </source>
</reference>
<feature type="compositionally biased region" description="Polar residues" evidence="1">
    <location>
        <begin position="56"/>
        <end position="76"/>
    </location>
</feature>
<sequence length="83" mass="8628">MRELKENELRTVNGGKESTKEIISQLLAAETLLFGMMTGNPIAIMEGYAGLAVSSDLESGETQPAGDTTQLGSSSLAEAPPAT</sequence>
<evidence type="ECO:0000313" key="2">
    <source>
        <dbReference type="EMBL" id="TYB34990.1"/>
    </source>
</evidence>
<dbReference type="Proteomes" id="UP000323337">
    <property type="component" value="Unassembled WGS sequence"/>
</dbReference>
<organism evidence="2 3">
    <name type="scientific">Flexistipes sinusarabici</name>
    <dbReference type="NCBI Taxonomy" id="2352"/>
    <lineage>
        <taxon>Bacteria</taxon>
        <taxon>Pseudomonadati</taxon>
        <taxon>Deferribacterota</taxon>
        <taxon>Deferribacteres</taxon>
        <taxon>Deferribacterales</taxon>
        <taxon>Flexistipitaceae</taxon>
        <taxon>Flexistipes</taxon>
    </lineage>
</organism>
<evidence type="ECO:0000256" key="1">
    <source>
        <dbReference type="SAM" id="MobiDB-lite"/>
    </source>
</evidence>
<protein>
    <submittedName>
        <fullName evidence="2">Uncharacterized protein</fullName>
    </submittedName>
</protein>
<evidence type="ECO:0000313" key="3">
    <source>
        <dbReference type="Proteomes" id="UP000323337"/>
    </source>
</evidence>
<dbReference type="EMBL" id="VSIV01000049">
    <property type="protein sequence ID" value="TYB34990.1"/>
    <property type="molecule type" value="Genomic_DNA"/>
</dbReference>
<name>A0A5D0MSE9_FLESI</name>
<feature type="region of interest" description="Disordered" evidence="1">
    <location>
        <begin position="55"/>
        <end position="83"/>
    </location>
</feature>
<gene>
    <name evidence="2" type="ORF">FXF49_01735</name>
</gene>
<comment type="caution">
    <text evidence="2">The sequence shown here is derived from an EMBL/GenBank/DDBJ whole genome shotgun (WGS) entry which is preliminary data.</text>
</comment>